<name>A0ABQ9FLQ7_TEGGR</name>
<dbReference type="EMBL" id="JARBDR010000214">
    <property type="protein sequence ID" value="KAJ8318216.1"/>
    <property type="molecule type" value="Genomic_DNA"/>
</dbReference>
<accession>A0ABQ9FLQ7</accession>
<reference evidence="2 3" key="1">
    <citation type="submission" date="2022-12" db="EMBL/GenBank/DDBJ databases">
        <title>Chromosome-level genome of Tegillarca granosa.</title>
        <authorList>
            <person name="Kim J."/>
        </authorList>
    </citation>
    <scope>NUCLEOTIDE SEQUENCE [LARGE SCALE GENOMIC DNA]</scope>
    <source>
        <strain evidence="2">Teg-2019</strain>
        <tissue evidence="2">Adductor muscle</tissue>
    </source>
</reference>
<evidence type="ECO:0000313" key="2">
    <source>
        <dbReference type="EMBL" id="KAJ8318216.1"/>
    </source>
</evidence>
<feature type="region of interest" description="Disordered" evidence="1">
    <location>
        <begin position="43"/>
        <end position="68"/>
    </location>
</feature>
<organism evidence="2 3">
    <name type="scientific">Tegillarca granosa</name>
    <name type="common">Malaysian cockle</name>
    <name type="synonym">Anadara granosa</name>
    <dbReference type="NCBI Taxonomy" id="220873"/>
    <lineage>
        <taxon>Eukaryota</taxon>
        <taxon>Metazoa</taxon>
        <taxon>Spiralia</taxon>
        <taxon>Lophotrochozoa</taxon>
        <taxon>Mollusca</taxon>
        <taxon>Bivalvia</taxon>
        <taxon>Autobranchia</taxon>
        <taxon>Pteriomorphia</taxon>
        <taxon>Arcoida</taxon>
        <taxon>Arcoidea</taxon>
        <taxon>Arcidae</taxon>
        <taxon>Tegillarca</taxon>
    </lineage>
</organism>
<sequence>MDDDFESQFADELDALDDFEQVTTLPHYQCKIKPCKAILAENVTPVSGKGRPEKRSRSNGYISDEENQELPQLDLLEDDFEVSPPPSPDHLVDKIINQRTKKPQQITEGYHGILMDGEPYLCALCQVDIENMYQYSILPDYDYERRRVHHRIPSGDFVSTTGTEGERGYLPLNSTWRKAFALLQG</sequence>
<comment type="caution">
    <text evidence="2">The sequence shown here is derived from an EMBL/GenBank/DDBJ whole genome shotgun (WGS) entry which is preliminary data.</text>
</comment>
<proteinExistence type="predicted"/>
<keyword evidence="3" id="KW-1185">Reference proteome</keyword>
<gene>
    <name evidence="2" type="ORF">KUTeg_003307</name>
</gene>
<dbReference type="Proteomes" id="UP001217089">
    <property type="component" value="Unassembled WGS sequence"/>
</dbReference>
<evidence type="ECO:0000256" key="1">
    <source>
        <dbReference type="SAM" id="MobiDB-lite"/>
    </source>
</evidence>
<protein>
    <submittedName>
        <fullName evidence="2">Uncharacterized protein</fullName>
    </submittedName>
</protein>
<evidence type="ECO:0000313" key="3">
    <source>
        <dbReference type="Proteomes" id="UP001217089"/>
    </source>
</evidence>